<protein>
    <recommendedName>
        <fullName evidence="4">HTH cro/C1-type domain-containing protein</fullName>
    </recommendedName>
</protein>
<name>A0A134CDM0_9FIRM</name>
<dbReference type="GO" id="GO:0003677">
    <property type="term" value="F:DNA binding"/>
    <property type="evidence" value="ECO:0007669"/>
    <property type="project" value="InterPro"/>
</dbReference>
<sequence length="135" mass="15492">MGEGELNVATTGNLLRSERERQGWTLQEVSVAIHIKIEYLQALEMDQYDCIPGEVFVKGFIRCYASFLGVSGEPLVSIYKKKGITIDKDNKGLSSMTDVKETRIRKRYTKKKARWVEISLVSGFLIFLVLIIWMR</sequence>
<dbReference type="SUPFAM" id="SSF47413">
    <property type="entry name" value="lambda repressor-like DNA-binding domains"/>
    <property type="match status" value="1"/>
</dbReference>
<proteinExistence type="predicted"/>
<gene>
    <name evidence="2" type="ORF">HMPREF3182_01501</name>
</gene>
<reference evidence="3" key="1">
    <citation type="submission" date="2016-01" db="EMBL/GenBank/DDBJ databases">
        <authorList>
            <person name="Mitreva M."/>
            <person name="Pepin K.H."/>
            <person name="Mihindukulasuriya K.A."/>
            <person name="Fulton R."/>
            <person name="Fronick C."/>
            <person name="O'Laughlin M."/>
            <person name="Miner T."/>
            <person name="Herter B."/>
            <person name="Rosa B.A."/>
            <person name="Cordes M."/>
            <person name="Tomlinson C."/>
            <person name="Wollam A."/>
            <person name="Palsikar V.B."/>
            <person name="Mardis E.R."/>
            <person name="Wilson R.K."/>
        </authorList>
    </citation>
    <scope>NUCLEOTIDE SEQUENCE [LARGE SCALE GENOMIC DNA]</scope>
    <source>
        <strain evidence="3">KA00182</strain>
    </source>
</reference>
<keyword evidence="1" id="KW-0472">Membrane</keyword>
<dbReference type="EMBL" id="LSDT01000050">
    <property type="protein sequence ID" value="KXB90187.1"/>
    <property type="molecule type" value="Genomic_DNA"/>
</dbReference>
<keyword evidence="1" id="KW-1133">Transmembrane helix</keyword>
<dbReference type="STRING" id="1588748.HMPREF3182_01501"/>
<dbReference type="PANTHER" id="PTHR34475">
    <property type="match status" value="1"/>
</dbReference>
<dbReference type="Proteomes" id="UP000070160">
    <property type="component" value="Unassembled WGS sequence"/>
</dbReference>
<feature type="transmembrane region" description="Helical" evidence="1">
    <location>
        <begin position="115"/>
        <end position="134"/>
    </location>
</feature>
<dbReference type="CDD" id="cd00093">
    <property type="entry name" value="HTH_XRE"/>
    <property type="match status" value="1"/>
</dbReference>
<evidence type="ECO:0000313" key="3">
    <source>
        <dbReference type="Proteomes" id="UP000070160"/>
    </source>
</evidence>
<accession>A0A134CDM0</accession>
<dbReference type="Gene3D" id="1.10.260.40">
    <property type="entry name" value="lambda repressor-like DNA-binding domains"/>
    <property type="match status" value="1"/>
</dbReference>
<comment type="caution">
    <text evidence="2">The sequence shown here is derived from an EMBL/GenBank/DDBJ whole genome shotgun (WGS) entry which is preliminary data.</text>
</comment>
<dbReference type="Pfam" id="PF13413">
    <property type="entry name" value="HTH_25"/>
    <property type="match status" value="1"/>
</dbReference>
<dbReference type="PATRIC" id="fig|1588748.3.peg.1453"/>
<dbReference type="InterPro" id="IPR010982">
    <property type="entry name" value="Lambda_DNA-bd_dom_sf"/>
</dbReference>
<dbReference type="InterPro" id="IPR001387">
    <property type="entry name" value="Cro/C1-type_HTH"/>
</dbReference>
<dbReference type="InterPro" id="IPR050400">
    <property type="entry name" value="Bact_Cytoskel_RodZ"/>
</dbReference>
<evidence type="ECO:0000313" key="2">
    <source>
        <dbReference type="EMBL" id="KXB90187.1"/>
    </source>
</evidence>
<dbReference type="PANTHER" id="PTHR34475:SF1">
    <property type="entry name" value="CYTOSKELETON PROTEIN RODZ"/>
    <property type="match status" value="1"/>
</dbReference>
<evidence type="ECO:0000256" key="1">
    <source>
        <dbReference type="SAM" id="Phobius"/>
    </source>
</evidence>
<keyword evidence="1" id="KW-0812">Transmembrane</keyword>
<evidence type="ECO:0008006" key="4">
    <source>
        <dbReference type="Google" id="ProtNLM"/>
    </source>
</evidence>
<keyword evidence="3" id="KW-1185">Reference proteome</keyword>
<dbReference type="AlphaFoldDB" id="A0A134CDM0"/>
<organism evidence="2 3">
    <name type="scientific">Megasphaera hutchinsoni</name>
    <dbReference type="NCBI Taxonomy" id="1588748"/>
    <lineage>
        <taxon>Bacteria</taxon>
        <taxon>Bacillati</taxon>
        <taxon>Bacillota</taxon>
        <taxon>Negativicutes</taxon>
        <taxon>Veillonellales</taxon>
        <taxon>Veillonellaceae</taxon>
        <taxon>Megasphaera</taxon>
    </lineage>
</organism>